<sequence>MKKNMGRTDKIVRLIIAAALLILYATEVVEGTWGIIFLILAGILVLTSLVSFCPLYAPFHLHTNRNKNKQEKVV</sequence>
<dbReference type="InterPro" id="IPR021309">
    <property type="entry name" value="YgaP-like_TM"/>
</dbReference>
<feature type="domain" description="Inner membrane protein YgaP-like transmembrane" evidence="2">
    <location>
        <begin position="1"/>
        <end position="66"/>
    </location>
</feature>
<evidence type="ECO:0000259" key="2">
    <source>
        <dbReference type="Pfam" id="PF11127"/>
    </source>
</evidence>
<gene>
    <name evidence="3" type="ORF">C7S20_04460</name>
</gene>
<dbReference type="AlphaFoldDB" id="A0A2R3Z2U9"/>
<dbReference type="OrthoDB" id="9804804at2"/>
<keyword evidence="1" id="KW-0812">Transmembrane</keyword>
<keyword evidence="4" id="KW-1185">Reference proteome</keyword>
<protein>
    <submittedName>
        <fullName evidence="3">DUF2892 domain-containing protein</fullName>
    </submittedName>
</protein>
<evidence type="ECO:0000313" key="3">
    <source>
        <dbReference type="EMBL" id="AVR44576.1"/>
    </source>
</evidence>
<feature type="transmembrane region" description="Helical" evidence="1">
    <location>
        <begin position="35"/>
        <end position="57"/>
    </location>
</feature>
<reference evidence="4" key="1">
    <citation type="submission" date="2018-03" db="EMBL/GenBank/DDBJ databases">
        <title>Gramella fulva sp. nov., isolated from a dry surface of tidal flat.</title>
        <authorList>
            <person name="Hwang S.H."/>
            <person name="Hwang W.M."/>
            <person name="Kang K."/>
            <person name="Ahn T.-Y."/>
        </authorList>
    </citation>
    <scope>NUCLEOTIDE SEQUENCE [LARGE SCALE GENOMIC DNA]</scope>
    <source>
        <strain evidence="4">SH35</strain>
    </source>
</reference>
<dbReference type="KEGG" id="grs:C7S20_04460"/>
<proteinExistence type="predicted"/>
<dbReference type="Proteomes" id="UP000241507">
    <property type="component" value="Chromosome"/>
</dbReference>
<keyword evidence="1" id="KW-1133">Transmembrane helix</keyword>
<dbReference type="Pfam" id="PF11127">
    <property type="entry name" value="YgaP-like_TM"/>
    <property type="match status" value="1"/>
</dbReference>
<dbReference type="RefSeq" id="WP_107011354.1">
    <property type="nucleotide sequence ID" value="NZ_CP028136.1"/>
</dbReference>
<organism evidence="3 4">
    <name type="scientific">Christiangramia fulva</name>
    <dbReference type="NCBI Taxonomy" id="2126553"/>
    <lineage>
        <taxon>Bacteria</taxon>
        <taxon>Pseudomonadati</taxon>
        <taxon>Bacteroidota</taxon>
        <taxon>Flavobacteriia</taxon>
        <taxon>Flavobacteriales</taxon>
        <taxon>Flavobacteriaceae</taxon>
        <taxon>Christiangramia</taxon>
    </lineage>
</organism>
<name>A0A2R3Z2U9_9FLAO</name>
<accession>A0A2R3Z2U9</accession>
<evidence type="ECO:0000313" key="4">
    <source>
        <dbReference type="Proteomes" id="UP000241507"/>
    </source>
</evidence>
<dbReference type="EMBL" id="CP028136">
    <property type="protein sequence ID" value="AVR44576.1"/>
    <property type="molecule type" value="Genomic_DNA"/>
</dbReference>
<keyword evidence="1" id="KW-0472">Membrane</keyword>
<evidence type="ECO:0000256" key="1">
    <source>
        <dbReference type="SAM" id="Phobius"/>
    </source>
</evidence>